<accession>A0A2G8SF43</accession>
<feature type="region of interest" description="Disordered" evidence="1">
    <location>
        <begin position="42"/>
        <end position="78"/>
    </location>
</feature>
<gene>
    <name evidence="2" type="ORF">GSI_05626</name>
</gene>
<evidence type="ECO:0000313" key="2">
    <source>
        <dbReference type="EMBL" id="PIL32380.1"/>
    </source>
</evidence>
<sequence>MYSITLPSLNPYATYLAPGEKASERGRAAVTVPVTLALSLGSRWESEPEEPVAPERIPDLHNDGREDRPCEEDLRPVL</sequence>
<reference evidence="2 3" key="1">
    <citation type="journal article" date="2015" name="Sci. Rep.">
        <title>Chromosome-level genome map provides insights into diverse defense mechanisms in the medicinal fungus Ganoderma sinense.</title>
        <authorList>
            <person name="Zhu Y."/>
            <person name="Xu J."/>
            <person name="Sun C."/>
            <person name="Zhou S."/>
            <person name="Xu H."/>
            <person name="Nelson D.R."/>
            <person name="Qian J."/>
            <person name="Song J."/>
            <person name="Luo H."/>
            <person name="Xiang L."/>
            <person name="Li Y."/>
            <person name="Xu Z."/>
            <person name="Ji A."/>
            <person name="Wang L."/>
            <person name="Lu S."/>
            <person name="Hayward A."/>
            <person name="Sun W."/>
            <person name="Li X."/>
            <person name="Schwartz D.C."/>
            <person name="Wang Y."/>
            <person name="Chen S."/>
        </authorList>
    </citation>
    <scope>NUCLEOTIDE SEQUENCE [LARGE SCALE GENOMIC DNA]</scope>
    <source>
        <strain evidence="2 3">ZZ0214-1</strain>
    </source>
</reference>
<dbReference type="Proteomes" id="UP000230002">
    <property type="component" value="Unassembled WGS sequence"/>
</dbReference>
<protein>
    <submittedName>
        <fullName evidence="2">Uncharacterized protein</fullName>
    </submittedName>
</protein>
<keyword evidence="3" id="KW-1185">Reference proteome</keyword>
<organism evidence="2 3">
    <name type="scientific">Ganoderma sinense ZZ0214-1</name>
    <dbReference type="NCBI Taxonomy" id="1077348"/>
    <lineage>
        <taxon>Eukaryota</taxon>
        <taxon>Fungi</taxon>
        <taxon>Dikarya</taxon>
        <taxon>Basidiomycota</taxon>
        <taxon>Agaricomycotina</taxon>
        <taxon>Agaricomycetes</taxon>
        <taxon>Polyporales</taxon>
        <taxon>Polyporaceae</taxon>
        <taxon>Ganoderma</taxon>
    </lineage>
</organism>
<dbReference type="AlphaFoldDB" id="A0A2G8SF43"/>
<evidence type="ECO:0000256" key="1">
    <source>
        <dbReference type="SAM" id="MobiDB-lite"/>
    </source>
</evidence>
<name>A0A2G8SF43_9APHY</name>
<evidence type="ECO:0000313" key="3">
    <source>
        <dbReference type="Proteomes" id="UP000230002"/>
    </source>
</evidence>
<feature type="compositionally biased region" description="Basic and acidic residues" evidence="1">
    <location>
        <begin position="56"/>
        <end position="78"/>
    </location>
</feature>
<proteinExistence type="predicted"/>
<dbReference type="EMBL" id="AYKW01000011">
    <property type="protein sequence ID" value="PIL32380.1"/>
    <property type="molecule type" value="Genomic_DNA"/>
</dbReference>
<comment type="caution">
    <text evidence="2">The sequence shown here is derived from an EMBL/GenBank/DDBJ whole genome shotgun (WGS) entry which is preliminary data.</text>
</comment>